<dbReference type="STRING" id="37653.A0A0L8GWB8"/>
<sequence>MATEKETSVNSALNGHSTSTNNQTQDDGMPFIRKLTFGCGHVFNDLAASMWFSYLLIYFNKVLNFNSVLAGYLMLAGQICDGLSTTFVGIESDRINGCCFLGKRKSWHLVGTFCVLLSFPFIFNPCITCENEPDSIQLIYYISFILVFQFGWANVQISHLSLIPELTRNKHERVSLNSIRYAFTVLSNLAVYIIFWIIFNMNVGEKLGRKDSGKFELLVFIVTGIGVFFSFIFHTFSPEKMYSTPAVTESQEKDGLLSCTRSIMTWKDWWYEPQFYMIGVIYMGTRLFLNISQIYLPLYVLDTIQLNKKYIAIVPLVVYIFSFLTTLIMKLVNSTIGAKLTFVIGLIISLSFSIWILFIPINSMQVFGAAAFNGIGGSIILITSLSLTTELIATNTESAAFVYGSLSLIDKCANGIAVVVIQHLLAMNTGNCCGDCLCDNRLILFVVPGGAAIIAFIFLCLLGPQKIGVRKRTKFYVPYTQNTPTESSNPINNQQVDV</sequence>
<dbReference type="OrthoDB" id="1730117at2759"/>
<keyword evidence="3" id="KW-1133">Transmembrane helix</keyword>
<evidence type="ECO:0000313" key="4">
    <source>
        <dbReference type="EMBL" id="KOF81268.1"/>
    </source>
</evidence>
<feature type="transmembrane region" description="Helical" evidence="3">
    <location>
        <begin position="340"/>
        <end position="361"/>
    </location>
</feature>
<dbReference type="InterPro" id="IPR039672">
    <property type="entry name" value="MFS_2"/>
</dbReference>
<evidence type="ECO:0000256" key="1">
    <source>
        <dbReference type="ARBA" id="ARBA00008335"/>
    </source>
</evidence>
<dbReference type="PANTHER" id="PTHR11328:SF28">
    <property type="entry name" value="MAJOR FACILITATOR SUPERFAMILY DOMAIN-CONTAINING PROTEIN 12"/>
    <property type="match status" value="1"/>
</dbReference>
<feature type="transmembrane region" description="Helical" evidence="3">
    <location>
        <begin position="367"/>
        <end position="388"/>
    </location>
</feature>
<dbReference type="KEGG" id="obi:106874334"/>
<protein>
    <recommendedName>
        <fullName evidence="5">Major facilitator superfamily (MFS) profile domain-containing protein</fullName>
    </recommendedName>
</protein>
<dbReference type="Pfam" id="PF13347">
    <property type="entry name" value="MFS_2"/>
    <property type="match status" value="1"/>
</dbReference>
<evidence type="ECO:0000256" key="3">
    <source>
        <dbReference type="SAM" id="Phobius"/>
    </source>
</evidence>
<organism evidence="4">
    <name type="scientific">Octopus bimaculoides</name>
    <name type="common">California two-spotted octopus</name>
    <dbReference type="NCBI Taxonomy" id="37653"/>
    <lineage>
        <taxon>Eukaryota</taxon>
        <taxon>Metazoa</taxon>
        <taxon>Spiralia</taxon>
        <taxon>Lophotrochozoa</taxon>
        <taxon>Mollusca</taxon>
        <taxon>Cephalopoda</taxon>
        <taxon>Coleoidea</taxon>
        <taxon>Octopodiformes</taxon>
        <taxon>Octopoda</taxon>
        <taxon>Incirrata</taxon>
        <taxon>Octopodidae</taxon>
        <taxon>Octopus</taxon>
    </lineage>
</organism>
<accession>A0A0L8GWB8</accession>
<feature type="region of interest" description="Disordered" evidence="2">
    <location>
        <begin position="1"/>
        <end position="25"/>
    </location>
</feature>
<dbReference type="FunFam" id="1.20.1250.20:FF:000431">
    <property type="entry name" value="Predicted protein"/>
    <property type="match status" value="1"/>
</dbReference>
<feature type="transmembrane region" description="Helical" evidence="3">
    <location>
        <begin position="138"/>
        <end position="157"/>
    </location>
</feature>
<proteinExistence type="inferred from homology"/>
<dbReference type="GO" id="GO:0015293">
    <property type="term" value="F:symporter activity"/>
    <property type="evidence" value="ECO:0007669"/>
    <property type="project" value="InterPro"/>
</dbReference>
<comment type="similarity">
    <text evidence="1">Belongs to the major facilitator superfamily.</text>
</comment>
<evidence type="ECO:0000256" key="2">
    <source>
        <dbReference type="SAM" id="MobiDB-lite"/>
    </source>
</evidence>
<dbReference type="PANTHER" id="PTHR11328">
    <property type="entry name" value="MAJOR FACILITATOR SUPERFAMILY DOMAIN-CONTAINING PROTEIN"/>
    <property type="match status" value="1"/>
</dbReference>
<name>A0A0L8GWB8_OCTBM</name>
<feature type="transmembrane region" description="Helical" evidence="3">
    <location>
        <begin position="106"/>
        <end position="123"/>
    </location>
</feature>
<dbReference type="EMBL" id="KQ420117">
    <property type="protein sequence ID" value="KOF81268.1"/>
    <property type="molecule type" value="Genomic_DNA"/>
</dbReference>
<evidence type="ECO:0008006" key="5">
    <source>
        <dbReference type="Google" id="ProtNLM"/>
    </source>
</evidence>
<feature type="transmembrane region" description="Helical" evidence="3">
    <location>
        <begin position="218"/>
        <end position="236"/>
    </location>
</feature>
<feature type="transmembrane region" description="Helical" evidence="3">
    <location>
        <begin position="69"/>
        <end position="90"/>
    </location>
</feature>
<feature type="transmembrane region" description="Helical" evidence="3">
    <location>
        <begin position="178"/>
        <end position="198"/>
    </location>
</feature>
<dbReference type="Gene3D" id="1.20.1250.20">
    <property type="entry name" value="MFS general substrate transporter like domains"/>
    <property type="match status" value="2"/>
</dbReference>
<dbReference type="OMA" id="KSDTSEW"/>
<dbReference type="GO" id="GO:0005886">
    <property type="term" value="C:plasma membrane"/>
    <property type="evidence" value="ECO:0007669"/>
    <property type="project" value="TreeGrafter"/>
</dbReference>
<reference evidence="4" key="1">
    <citation type="submission" date="2015-07" db="EMBL/GenBank/DDBJ databases">
        <title>MeaNS - Measles Nucleotide Surveillance Program.</title>
        <authorList>
            <person name="Tran T."/>
            <person name="Druce J."/>
        </authorList>
    </citation>
    <scope>NUCLEOTIDE SEQUENCE</scope>
    <source>
        <strain evidence="4">UCB-OBI-ISO-001</strain>
        <tissue evidence="4">Gonad</tissue>
    </source>
</reference>
<dbReference type="CDD" id="cd17491">
    <property type="entry name" value="MFS_MFSD12"/>
    <property type="match status" value="1"/>
</dbReference>
<feature type="compositionally biased region" description="Polar residues" evidence="2">
    <location>
        <begin position="8"/>
        <end position="25"/>
    </location>
</feature>
<keyword evidence="3" id="KW-0812">Transmembrane</keyword>
<feature type="transmembrane region" description="Helical" evidence="3">
    <location>
        <begin position="442"/>
        <end position="462"/>
    </location>
</feature>
<feature type="transmembrane region" description="Helical" evidence="3">
    <location>
        <begin position="400"/>
        <end position="422"/>
    </location>
</feature>
<dbReference type="AlphaFoldDB" id="A0A0L8GWB8"/>
<feature type="transmembrane region" description="Helical" evidence="3">
    <location>
        <begin position="35"/>
        <end position="57"/>
    </location>
</feature>
<feature type="transmembrane region" description="Helical" evidence="3">
    <location>
        <begin position="310"/>
        <end position="328"/>
    </location>
</feature>
<feature type="transmembrane region" description="Helical" evidence="3">
    <location>
        <begin position="275"/>
        <end position="298"/>
    </location>
</feature>
<gene>
    <name evidence="4" type="ORF">OCBIM_22026798mg</name>
</gene>
<keyword evidence="3" id="KW-0472">Membrane</keyword>
<dbReference type="SUPFAM" id="SSF103473">
    <property type="entry name" value="MFS general substrate transporter"/>
    <property type="match status" value="1"/>
</dbReference>
<dbReference type="InterPro" id="IPR036259">
    <property type="entry name" value="MFS_trans_sf"/>
</dbReference>
<dbReference type="GO" id="GO:0008643">
    <property type="term" value="P:carbohydrate transport"/>
    <property type="evidence" value="ECO:0007669"/>
    <property type="project" value="InterPro"/>
</dbReference>